<protein>
    <submittedName>
        <fullName evidence="8">Na+-transporting NADH:ubiquinone oxidoreductase, subunit NqrE</fullName>
    </submittedName>
</protein>
<keyword evidence="4" id="KW-1278">Translocase</keyword>
<feature type="transmembrane region" description="Helical" evidence="7">
    <location>
        <begin position="44"/>
        <end position="67"/>
    </location>
</feature>
<keyword evidence="2" id="KW-0813">Transport</keyword>
<dbReference type="PANTHER" id="PTHR30335:SF1">
    <property type="entry name" value="NA(+)-TRANSLOCATING NADH-QUINONE REDUCTASE SUBUNIT E"/>
    <property type="match status" value="1"/>
</dbReference>
<evidence type="ECO:0000256" key="6">
    <source>
        <dbReference type="ARBA" id="ARBA00023136"/>
    </source>
</evidence>
<accession>A0A101HWK8</accession>
<evidence type="ECO:0000256" key="2">
    <source>
        <dbReference type="ARBA" id="ARBA00022448"/>
    </source>
</evidence>
<keyword evidence="3 7" id="KW-0812">Transmembrane</keyword>
<keyword evidence="6 7" id="KW-0472">Membrane</keyword>
<feature type="non-terminal residue" evidence="8">
    <location>
        <position position="102"/>
    </location>
</feature>
<dbReference type="Pfam" id="PF02508">
    <property type="entry name" value="Rnf-Nqr"/>
    <property type="match status" value="1"/>
</dbReference>
<evidence type="ECO:0000256" key="3">
    <source>
        <dbReference type="ARBA" id="ARBA00022692"/>
    </source>
</evidence>
<dbReference type="AlphaFoldDB" id="A0A101HWK8"/>
<sequence>MGVPLNPFVIMIAAALTSNMVLSNFLGMCSFISVSRDIKTANGLGMAVTFVLTLTSVLNYIVYYYILVPLNLVYLRYIVFIVVIAAFVQFLEMVIDRFSPAL</sequence>
<comment type="subcellular location">
    <subcellularLocation>
        <location evidence="1">Endomembrane system</location>
        <topology evidence="1">Multi-pass membrane protein</topology>
    </subcellularLocation>
</comment>
<gene>
    <name evidence="8" type="ORF">XE02_1602</name>
</gene>
<reference evidence="9" key="1">
    <citation type="journal article" date="2015" name="MBio">
        <title>Genome-Resolved Metagenomic Analysis Reveals Roles for Candidate Phyla and Other Microbial Community Members in Biogeochemical Transformations in Oil Reservoirs.</title>
        <authorList>
            <person name="Hu P."/>
            <person name="Tom L."/>
            <person name="Singh A."/>
            <person name="Thomas B.C."/>
            <person name="Baker B.J."/>
            <person name="Piceno Y.M."/>
            <person name="Andersen G.L."/>
            <person name="Banfield J.F."/>
        </authorList>
    </citation>
    <scope>NUCLEOTIDE SEQUENCE [LARGE SCALE GENOMIC DNA]</scope>
</reference>
<evidence type="ECO:0000313" key="9">
    <source>
        <dbReference type="Proteomes" id="UP000055014"/>
    </source>
</evidence>
<feature type="transmembrane region" description="Helical" evidence="7">
    <location>
        <begin position="73"/>
        <end position="95"/>
    </location>
</feature>
<dbReference type="Proteomes" id="UP000055014">
    <property type="component" value="Unassembled WGS sequence"/>
</dbReference>
<organism evidence="8 9">
    <name type="scientific">Mesotoga infera</name>
    <dbReference type="NCBI Taxonomy" id="1236046"/>
    <lineage>
        <taxon>Bacteria</taxon>
        <taxon>Thermotogati</taxon>
        <taxon>Thermotogota</taxon>
        <taxon>Thermotogae</taxon>
        <taxon>Kosmotogales</taxon>
        <taxon>Kosmotogaceae</taxon>
        <taxon>Mesotoga</taxon>
    </lineage>
</organism>
<comment type="caution">
    <text evidence="8">The sequence shown here is derived from an EMBL/GenBank/DDBJ whole genome shotgun (WGS) entry which is preliminary data.</text>
</comment>
<keyword evidence="8" id="KW-0830">Ubiquinone</keyword>
<evidence type="ECO:0000313" key="8">
    <source>
        <dbReference type="EMBL" id="KUK84771.1"/>
    </source>
</evidence>
<dbReference type="EMBL" id="LGGW01000232">
    <property type="protein sequence ID" value="KUK84771.1"/>
    <property type="molecule type" value="Genomic_DNA"/>
</dbReference>
<keyword evidence="5 7" id="KW-1133">Transmembrane helix</keyword>
<evidence type="ECO:0000256" key="1">
    <source>
        <dbReference type="ARBA" id="ARBA00004127"/>
    </source>
</evidence>
<dbReference type="GO" id="GO:0005886">
    <property type="term" value="C:plasma membrane"/>
    <property type="evidence" value="ECO:0007669"/>
    <property type="project" value="TreeGrafter"/>
</dbReference>
<dbReference type="GO" id="GO:0012505">
    <property type="term" value="C:endomembrane system"/>
    <property type="evidence" value="ECO:0007669"/>
    <property type="project" value="UniProtKB-SubCell"/>
</dbReference>
<evidence type="ECO:0000256" key="5">
    <source>
        <dbReference type="ARBA" id="ARBA00022989"/>
    </source>
</evidence>
<proteinExistence type="predicted"/>
<feature type="transmembrane region" description="Helical" evidence="7">
    <location>
        <begin position="6"/>
        <end position="32"/>
    </location>
</feature>
<evidence type="ECO:0000256" key="7">
    <source>
        <dbReference type="SAM" id="Phobius"/>
    </source>
</evidence>
<dbReference type="InterPro" id="IPR003667">
    <property type="entry name" value="NqrDE/RnfAE"/>
</dbReference>
<name>A0A101HWK8_9BACT</name>
<dbReference type="InterPro" id="IPR050133">
    <property type="entry name" value="NqrDE/RnfAE_oxidrdctase"/>
</dbReference>
<evidence type="ECO:0000256" key="4">
    <source>
        <dbReference type="ARBA" id="ARBA00022967"/>
    </source>
</evidence>
<dbReference type="PANTHER" id="PTHR30335">
    <property type="entry name" value="INTEGRAL MEMBRANE PROTEIN OF SOXR-REDUCING COMPLEX"/>
    <property type="match status" value="1"/>
</dbReference>